<dbReference type="PANTHER" id="PTHR12697">
    <property type="entry name" value="PBS LYASE HEAT-LIKE PROTEIN"/>
    <property type="match status" value="1"/>
</dbReference>
<evidence type="ECO:0008006" key="3">
    <source>
        <dbReference type="Google" id="ProtNLM"/>
    </source>
</evidence>
<organism evidence="2">
    <name type="scientific">marine sediment metagenome</name>
    <dbReference type="NCBI Taxonomy" id="412755"/>
    <lineage>
        <taxon>unclassified sequences</taxon>
        <taxon>metagenomes</taxon>
        <taxon>ecological metagenomes</taxon>
    </lineage>
</organism>
<evidence type="ECO:0000313" key="2">
    <source>
        <dbReference type="EMBL" id="KKL12084.1"/>
    </source>
</evidence>
<evidence type="ECO:0000256" key="1">
    <source>
        <dbReference type="SAM" id="Phobius"/>
    </source>
</evidence>
<dbReference type="InterPro" id="IPR004155">
    <property type="entry name" value="PBS_lyase_HEAT"/>
</dbReference>
<comment type="caution">
    <text evidence="2">The sequence shown here is derived from an EMBL/GenBank/DDBJ whole genome shotgun (WGS) entry which is preliminary data.</text>
</comment>
<dbReference type="PROSITE" id="PS51257">
    <property type="entry name" value="PROKAR_LIPOPROTEIN"/>
    <property type="match status" value="1"/>
</dbReference>
<keyword evidence="1" id="KW-1133">Transmembrane helix</keyword>
<dbReference type="GO" id="GO:0016491">
    <property type="term" value="F:oxidoreductase activity"/>
    <property type="evidence" value="ECO:0007669"/>
    <property type="project" value="TreeGrafter"/>
</dbReference>
<name>A0A0F9AR76_9ZZZZ</name>
<keyword evidence="1" id="KW-0472">Membrane</keyword>
<proteinExistence type="predicted"/>
<dbReference type="SMART" id="SM00567">
    <property type="entry name" value="EZ_HEAT"/>
    <property type="match status" value="3"/>
</dbReference>
<sequence>MDPTDRTNAKTIASKRSLWIVTIHSFVVIPFIIACVGLIVFIFFRLLTTEEQTIYDYLNDVKTGSSHRSWQAAFELSKHLLYPKDAEVHSKRFVNEMIGTFVHFGNKDKRIRQYLALAMGRTDEKQFVEPLLDAMAGEEGDTLVAIIQALGLLKDEKSGPHLYNYLDNPNSKVRLSAVIALGNIGDPASAEALKRALRDSEVNVVWDASVALAKIGRRDGKSVLLRLLDRSYLSKFTEIDADEQSKILITAIKAATLISDTDFIAAIRGLSKNDHNTEVRAAAMKALAQKAN</sequence>
<dbReference type="InterPro" id="IPR011989">
    <property type="entry name" value="ARM-like"/>
</dbReference>
<gene>
    <name evidence="2" type="ORF">LCGC14_2539310</name>
</gene>
<dbReference type="AlphaFoldDB" id="A0A0F9AR76"/>
<feature type="transmembrane region" description="Helical" evidence="1">
    <location>
        <begin position="18"/>
        <end position="44"/>
    </location>
</feature>
<accession>A0A0F9AR76</accession>
<dbReference type="SUPFAM" id="SSF48371">
    <property type="entry name" value="ARM repeat"/>
    <property type="match status" value="1"/>
</dbReference>
<dbReference type="Gene3D" id="1.25.10.10">
    <property type="entry name" value="Leucine-rich Repeat Variant"/>
    <property type="match status" value="1"/>
</dbReference>
<keyword evidence="1" id="KW-0812">Transmembrane</keyword>
<dbReference type="Pfam" id="PF13646">
    <property type="entry name" value="HEAT_2"/>
    <property type="match status" value="1"/>
</dbReference>
<protein>
    <recommendedName>
        <fullName evidence="3">HEAT repeat domain-containing protein</fullName>
    </recommendedName>
</protein>
<dbReference type="PANTHER" id="PTHR12697:SF5">
    <property type="entry name" value="DEOXYHYPUSINE HYDROXYLASE"/>
    <property type="match status" value="1"/>
</dbReference>
<reference evidence="2" key="1">
    <citation type="journal article" date="2015" name="Nature">
        <title>Complex archaea that bridge the gap between prokaryotes and eukaryotes.</title>
        <authorList>
            <person name="Spang A."/>
            <person name="Saw J.H."/>
            <person name="Jorgensen S.L."/>
            <person name="Zaremba-Niedzwiedzka K."/>
            <person name="Martijn J."/>
            <person name="Lind A.E."/>
            <person name="van Eijk R."/>
            <person name="Schleper C."/>
            <person name="Guy L."/>
            <person name="Ettema T.J."/>
        </authorList>
    </citation>
    <scope>NUCLEOTIDE SEQUENCE</scope>
</reference>
<dbReference type="InterPro" id="IPR016024">
    <property type="entry name" value="ARM-type_fold"/>
</dbReference>
<dbReference type="EMBL" id="LAZR01041403">
    <property type="protein sequence ID" value="KKL12084.1"/>
    <property type="molecule type" value="Genomic_DNA"/>
</dbReference>